<evidence type="ECO:0000259" key="1">
    <source>
        <dbReference type="SMART" id="SM00418"/>
    </source>
</evidence>
<gene>
    <name evidence="2" type="ORF">GCM10010968_01220</name>
</gene>
<accession>A0ABQ2KA07</accession>
<evidence type="ECO:0000313" key="2">
    <source>
        <dbReference type="EMBL" id="GGN77116.1"/>
    </source>
</evidence>
<reference evidence="3" key="1">
    <citation type="journal article" date="2019" name="Int. J. Syst. Evol. Microbiol.">
        <title>The Global Catalogue of Microorganisms (GCM) 10K type strain sequencing project: providing services to taxonomists for standard genome sequencing and annotation.</title>
        <authorList>
            <consortium name="The Broad Institute Genomics Platform"/>
            <consortium name="The Broad Institute Genome Sequencing Center for Infectious Disease"/>
            <person name="Wu L."/>
            <person name="Ma J."/>
        </authorList>
    </citation>
    <scope>NUCLEOTIDE SEQUENCE [LARGE SCALE GENOMIC DNA]</scope>
    <source>
        <strain evidence="3">CGMCC 1.6960</strain>
    </source>
</reference>
<dbReference type="InterPro" id="IPR036388">
    <property type="entry name" value="WH-like_DNA-bd_sf"/>
</dbReference>
<dbReference type="SUPFAM" id="SSF46785">
    <property type="entry name" value="Winged helix' DNA-binding domain"/>
    <property type="match status" value="1"/>
</dbReference>
<name>A0ABQ2KA07_9MICO</name>
<evidence type="ECO:0000313" key="3">
    <source>
        <dbReference type="Proteomes" id="UP000626982"/>
    </source>
</evidence>
<dbReference type="EMBL" id="BMLM01000001">
    <property type="protein sequence ID" value="GGN77116.1"/>
    <property type="molecule type" value="Genomic_DNA"/>
</dbReference>
<dbReference type="Pfam" id="PF12840">
    <property type="entry name" value="HTH_20"/>
    <property type="match status" value="1"/>
</dbReference>
<dbReference type="InterPro" id="IPR001845">
    <property type="entry name" value="HTH_ArsR_DNA-bd_dom"/>
</dbReference>
<keyword evidence="3" id="KW-1185">Reference proteome</keyword>
<feature type="domain" description="HTH arsR-type" evidence="1">
    <location>
        <begin position="2"/>
        <end position="90"/>
    </location>
</feature>
<dbReference type="InterPro" id="IPR036390">
    <property type="entry name" value="WH_DNA-bd_sf"/>
</dbReference>
<dbReference type="SMART" id="SM00418">
    <property type="entry name" value="HTH_ARSR"/>
    <property type="match status" value="1"/>
</dbReference>
<dbReference type="CDD" id="cd00090">
    <property type="entry name" value="HTH_ARSR"/>
    <property type="match status" value="1"/>
</dbReference>
<dbReference type="InterPro" id="IPR011991">
    <property type="entry name" value="ArsR-like_HTH"/>
</dbReference>
<protein>
    <submittedName>
        <fullName evidence="2">Transcriptional regulator</fullName>
    </submittedName>
</protein>
<dbReference type="RefSeq" id="WP_188714929.1">
    <property type="nucleotide sequence ID" value="NZ_BAABBD010000001.1"/>
</dbReference>
<dbReference type="Gene3D" id="1.10.10.10">
    <property type="entry name" value="Winged helix-like DNA-binding domain superfamily/Winged helix DNA-binding domain"/>
    <property type="match status" value="1"/>
</dbReference>
<dbReference type="Gene3D" id="6.10.140.2180">
    <property type="match status" value="1"/>
</dbReference>
<proteinExistence type="predicted"/>
<comment type="caution">
    <text evidence="2">The sequence shown here is derived from an EMBL/GenBank/DDBJ whole genome shotgun (WGS) entry which is preliminary data.</text>
</comment>
<organism evidence="2 3">
    <name type="scientific">Agrococcus terreus</name>
    <dbReference type="NCBI Taxonomy" id="574649"/>
    <lineage>
        <taxon>Bacteria</taxon>
        <taxon>Bacillati</taxon>
        <taxon>Actinomycetota</taxon>
        <taxon>Actinomycetes</taxon>
        <taxon>Micrococcales</taxon>
        <taxon>Microbacteriaceae</taxon>
        <taxon>Agrococcus</taxon>
    </lineage>
</organism>
<dbReference type="Proteomes" id="UP000626982">
    <property type="component" value="Unassembled WGS sequence"/>
</dbReference>
<sequence length="182" mass="19143">MDSASVLLHPVRLRIVQAMLADGALTTRALHDRLDDVPIATLYRHVGQLAGHGLLEVAEEQRVGGASERTYRLAAGFANPTADDLGALDGEQLLAAFTVFASGLIRDFADYVAPGGIDLAADRVSFAQAAFWASDDEVDALGTALMAALEGVLGNDAAPHRRRRVLSTVLLPRDGADGTDAP</sequence>